<name>A0AAF1BM46_9TREE</name>
<dbReference type="EMBL" id="CP086717">
    <property type="protein sequence ID" value="WOO83025.1"/>
    <property type="molecule type" value="Genomic_DNA"/>
</dbReference>
<reference evidence="4" key="1">
    <citation type="submission" date="2023-10" db="EMBL/GenBank/DDBJ databases">
        <authorList>
            <person name="Noh H."/>
        </authorList>
    </citation>
    <scope>NUCLEOTIDE SEQUENCE</scope>
    <source>
        <strain evidence="4">DUCC4014</strain>
    </source>
</reference>
<sequence>MSLPRLPYQVVNAFAPTPHAGNQASVVLLPAGDPRASDDGYLQAVAADFNLAETAYLEPIDAEAKVPVYSLRWFTPVEEVPLCGHATLASAHVLFGLHPTANELAFETRFRGTLRAHREGELVRLDLPIAEVEPNTDPRLGAVVASALGFDEGDIVRIGVYDYGGPSPVVQIKPEVDLGKLEINLSKLEDKIPVILVLTQLDGTTGDAIKANARVFDPYIPDPEDPVTGSAWATLTGYYLTGLGKADAQALVGDRRLEDVPIDAHQLSARGGGMTCRLVDGRAHLVGRGWRTHVGELEVL</sequence>
<dbReference type="SUPFAM" id="SSF54506">
    <property type="entry name" value="Diaminopimelate epimerase-like"/>
    <property type="match status" value="1"/>
</dbReference>
<evidence type="ECO:0000313" key="5">
    <source>
        <dbReference type="Proteomes" id="UP000827549"/>
    </source>
</evidence>
<dbReference type="GO" id="GO:0016853">
    <property type="term" value="F:isomerase activity"/>
    <property type="evidence" value="ECO:0007669"/>
    <property type="project" value="UniProtKB-KW"/>
</dbReference>
<organism evidence="4 5">
    <name type="scientific">Vanrija pseudolonga</name>
    <dbReference type="NCBI Taxonomy" id="143232"/>
    <lineage>
        <taxon>Eukaryota</taxon>
        <taxon>Fungi</taxon>
        <taxon>Dikarya</taxon>
        <taxon>Basidiomycota</taxon>
        <taxon>Agaricomycotina</taxon>
        <taxon>Tremellomycetes</taxon>
        <taxon>Trichosporonales</taxon>
        <taxon>Trichosporonaceae</taxon>
        <taxon>Vanrija</taxon>
    </lineage>
</organism>
<dbReference type="InterPro" id="IPR003719">
    <property type="entry name" value="Phenazine_PhzF-like"/>
</dbReference>
<dbReference type="Pfam" id="PF02567">
    <property type="entry name" value="PhzC-PhzF"/>
    <property type="match status" value="1"/>
</dbReference>
<dbReference type="RefSeq" id="XP_062629057.1">
    <property type="nucleotide sequence ID" value="XM_062773073.1"/>
</dbReference>
<feature type="active site" evidence="3">
    <location>
        <position position="53"/>
    </location>
</feature>
<gene>
    <name evidence="4" type="primary">BH0283_2</name>
    <name evidence="4" type="ORF">LOC62_04G006505</name>
</gene>
<accession>A0AAF1BM46</accession>
<dbReference type="NCBIfam" id="TIGR00654">
    <property type="entry name" value="PhzF_family"/>
    <property type="match status" value="1"/>
</dbReference>
<evidence type="ECO:0000256" key="3">
    <source>
        <dbReference type="PIRSR" id="PIRSR016184-1"/>
    </source>
</evidence>
<evidence type="ECO:0000256" key="1">
    <source>
        <dbReference type="ARBA" id="ARBA00008270"/>
    </source>
</evidence>
<dbReference type="PANTHER" id="PTHR13774">
    <property type="entry name" value="PHENAZINE BIOSYNTHESIS PROTEIN"/>
    <property type="match status" value="1"/>
</dbReference>
<dbReference type="PANTHER" id="PTHR13774:SF17">
    <property type="entry name" value="PHENAZINE BIOSYNTHESIS-LIKE DOMAIN-CONTAINING PROTEIN"/>
    <property type="match status" value="1"/>
</dbReference>
<dbReference type="Proteomes" id="UP000827549">
    <property type="component" value="Chromosome 4"/>
</dbReference>
<dbReference type="GO" id="GO:0005737">
    <property type="term" value="C:cytoplasm"/>
    <property type="evidence" value="ECO:0007669"/>
    <property type="project" value="TreeGrafter"/>
</dbReference>
<keyword evidence="5" id="KW-1185">Reference proteome</keyword>
<evidence type="ECO:0000313" key="4">
    <source>
        <dbReference type="EMBL" id="WOO83025.1"/>
    </source>
</evidence>
<proteinExistence type="inferred from homology"/>
<dbReference type="AlphaFoldDB" id="A0AAF1BM46"/>
<dbReference type="GeneID" id="87809727"/>
<dbReference type="PIRSF" id="PIRSF016184">
    <property type="entry name" value="PhzC_PhzF"/>
    <property type="match status" value="1"/>
</dbReference>
<evidence type="ECO:0000256" key="2">
    <source>
        <dbReference type="ARBA" id="ARBA00023235"/>
    </source>
</evidence>
<dbReference type="Gene3D" id="3.10.310.10">
    <property type="entry name" value="Diaminopimelate Epimerase, Chain A, domain 1"/>
    <property type="match status" value="2"/>
</dbReference>
<protein>
    <submittedName>
        <fullName evidence="4">Purtative isomerase</fullName>
    </submittedName>
</protein>
<keyword evidence="2 4" id="KW-0413">Isomerase</keyword>
<comment type="similarity">
    <text evidence="1">Belongs to the PhzF family.</text>
</comment>